<keyword evidence="10" id="KW-0131">Cell cycle</keyword>
<protein>
    <submittedName>
        <fullName evidence="15">DEKNAAC102455</fullName>
    </submittedName>
</protein>
<dbReference type="GO" id="GO:0005634">
    <property type="term" value="C:nucleus"/>
    <property type="evidence" value="ECO:0007669"/>
    <property type="project" value="UniProtKB-SubCell"/>
</dbReference>
<evidence type="ECO:0000256" key="2">
    <source>
        <dbReference type="ARBA" id="ARBA00004629"/>
    </source>
</evidence>
<accession>A0A448YKB8</accession>
<evidence type="ECO:0000256" key="9">
    <source>
        <dbReference type="ARBA" id="ARBA00023242"/>
    </source>
</evidence>
<evidence type="ECO:0000256" key="1">
    <source>
        <dbReference type="ARBA" id="ARBA00004123"/>
    </source>
</evidence>
<dbReference type="InterPro" id="IPR038275">
    <property type="entry name" value="Nuf2_N_sf"/>
</dbReference>
<feature type="coiled-coil region" evidence="12">
    <location>
        <begin position="67"/>
        <end position="122"/>
    </location>
</feature>
<dbReference type="Gene3D" id="1.10.418.60">
    <property type="entry name" value="Ncd80 complex, Nuf2 subunit"/>
    <property type="match status" value="1"/>
</dbReference>
<dbReference type="Pfam" id="PF03800">
    <property type="entry name" value="Nuf2"/>
    <property type="match status" value="1"/>
</dbReference>
<dbReference type="GO" id="GO:0051315">
    <property type="term" value="P:attachment of mitotic spindle microtubules to kinetochore"/>
    <property type="evidence" value="ECO:0007669"/>
    <property type="project" value="TreeGrafter"/>
</dbReference>
<evidence type="ECO:0000259" key="14">
    <source>
        <dbReference type="Pfam" id="PF18595"/>
    </source>
</evidence>
<dbReference type="AlphaFoldDB" id="A0A448YKB8"/>
<evidence type="ECO:0000313" key="15">
    <source>
        <dbReference type="EMBL" id="VEU21350.1"/>
    </source>
</evidence>
<evidence type="ECO:0000256" key="7">
    <source>
        <dbReference type="ARBA" id="ARBA00022838"/>
    </source>
</evidence>
<proteinExistence type="inferred from homology"/>
<keyword evidence="4" id="KW-0158">Chromosome</keyword>
<dbReference type="EMBL" id="CAACVR010000012">
    <property type="protein sequence ID" value="VEU21350.1"/>
    <property type="molecule type" value="Genomic_DNA"/>
</dbReference>
<keyword evidence="9" id="KW-0539">Nucleus</keyword>
<dbReference type="GO" id="GO:0031262">
    <property type="term" value="C:Ndc80 complex"/>
    <property type="evidence" value="ECO:0007669"/>
    <property type="project" value="InterPro"/>
</dbReference>
<keyword evidence="7" id="KW-0995">Kinetochore</keyword>
<keyword evidence="8 12" id="KW-0175">Coiled coil</keyword>
<evidence type="ECO:0000259" key="13">
    <source>
        <dbReference type="Pfam" id="PF03800"/>
    </source>
</evidence>
<dbReference type="Pfam" id="PF18595">
    <property type="entry name" value="Nuf2_DHR10-like"/>
    <property type="match status" value="1"/>
</dbReference>
<evidence type="ECO:0000256" key="5">
    <source>
        <dbReference type="ARBA" id="ARBA00022618"/>
    </source>
</evidence>
<keyword evidence="11" id="KW-0137">Centromere</keyword>
<dbReference type="GO" id="GO:0045132">
    <property type="term" value="P:meiotic chromosome segregation"/>
    <property type="evidence" value="ECO:0007669"/>
    <property type="project" value="TreeGrafter"/>
</dbReference>
<dbReference type="PANTHER" id="PTHR21650:SF2">
    <property type="entry name" value="KINETOCHORE PROTEIN NUF2"/>
    <property type="match status" value="1"/>
</dbReference>
<dbReference type="STRING" id="13370.A0A448YKB8"/>
<comment type="similarity">
    <text evidence="3">Belongs to the NUF2 family.</text>
</comment>
<keyword evidence="16" id="KW-1185">Reference proteome</keyword>
<dbReference type="Proteomes" id="UP000290900">
    <property type="component" value="Unassembled WGS sequence"/>
</dbReference>
<feature type="domain" description="Kinetochore protein Nuf2 N-terminal" evidence="13">
    <location>
        <begin position="6"/>
        <end position="59"/>
    </location>
</feature>
<keyword evidence="5" id="KW-0132">Cell division</keyword>
<organism evidence="15 16">
    <name type="scientific">Brettanomyces naardenensis</name>
    <name type="common">Yeast</name>
    <dbReference type="NCBI Taxonomy" id="13370"/>
    <lineage>
        <taxon>Eukaryota</taxon>
        <taxon>Fungi</taxon>
        <taxon>Dikarya</taxon>
        <taxon>Ascomycota</taxon>
        <taxon>Saccharomycotina</taxon>
        <taxon>Pichiomycetes</taxon>
        <taxon>Pichiales</taxon>
        <taxon>Pichiaceae</taxon>
        <taxon>Brettanomyces</taxon>
    </lineage>
</organism>
<evidence type="ECO:0000256" key="6">
    <source>
        <dbReference type="ARBA" id="ARBA00022776"/>
    </source>
</evidence>
<reference evidence="15 16" key="1">
    <citation type="submission" date="2018-12" db="EMBL/GenBank/DDBJ databases">
        <authorList>
            <person name="Tiukova I."/>
            <person name="Dainat J."/>
        </authorList>
    </citation>
    <scope>NUCLEOTIDE SEQUENCE [LARGE SCALE GENOMIC DNA]</scope>
</reference>
<feature type="domain" description="Nuf2 DHR10-like" evidence="14">
    <location>
        <begin position="174"/>
        <end position="284"/>
    </location>
</feature>
<comment type="subcellular location">
    <subcellularLocation>
        <location evidence="2">Chromosome</location>
        <location evidence="2">Centromere</location>
        <location evidence="2">Kinetochore</location>
    </subcellularLocation>
    <subcellularLocation>
        <location evidence="1">Nucleus</location>
    </subcellularLocation>
</comment>
<gene>
    <name evidence="15" type="ORF">BRENAR_LOCUS2084</name>
</gene>
<evidence type="ECO:0000256" key="11">
    <source>
        <dbReference type="ARBA" id="ARBA00023328"/>
    </source>
</evidence>
<evidence type="ECO:0000256" key="12">
    <source>
        <dbReference type="SAM" id="Coils"/>
    </source>
</evidence>
<name>A0A448YKB8_BRENA</name>
<evidence type="ECO:0000256" key="10">
    <source>
        <dbReference type="ARBA" id="ARBA00023306"/>
    </source>
</evidence>
<dbReference type="GO" id="GO:0051383">
    <property type="term" value="P:kinetochore organization"/>
    <property type="evidence" value="ECO:0007669"/>
    <property type="project" value="TreeGrafter"/>
</dbReference>
<dbReference type="InParanoid" id="A0A448YKB8"/>
<sequence>MAPKHIVYKFLCDCGVDDFSIRDVAKPDPTRVRIILSAIINFARFREERMNDCDVLLESSDDVVVKYKEVLDHNNEVQNRMTSLNDELASEGYTMEQVDMRNDELESKLKELRNDQQRLATEHGKYKSDKTGLVKELENQSALYLGTEKDLEQVRPYIKESPESVRELIARMKESLKEEQDKVKDLDTHSKKISVSLDSFQLLIQEFKNLNRTLEEIQTEAAKQDTSGEKLRELQIQAEENEDIIKDYTRNISQVGRQLHHNEERIQKLGLFYSEKLEVLKGKLNAKESLYTSLRTRQYEQEADAASKKLQIELWQRQMSELKRSFEIECKEASFELGKLSSHIQLYELEMTRKIDEQQKQILDSA</sequence>
<dbReference type="InterPro" id="IPR005549">
    <property type="entry name" value="Kinetochore_Nuf2_N"/>
</dbReference>
<dbReference type="GO" id="GO:0044877">
    <property type="term" value="F:protein-containing complex binding"/>
    <property type="evidence" value="ECO:0007669"/>
    <property type="project" value="TreeGrafter"/>
</dbReference>
<evidence type="ECO:0000313" key="16">
    <source>
        <dbReference type="Proteomes" id="UP000290900"/>
    </source>
</evidence>
<evidence type="ECO:0000256" key="4">
    <source>
        <dbReference type="ARBA" id="ARBA00022454"/>
    </source>
</evidence>
<dbReference type="GO" id="GO:0007052">
    <property type="term" value="P:mitotic spindle organization"/>
    <property type="evidence" value="ECO:0007669"/>
    <property type="project" value="TreeGrafter"/>
</dbReference>
<dbReference type="PANTHER" id="PTHR21650">
    <property type="entry name" value="MEMBRALIN/KINETOCHORE PROTEIN NUF2"/>
    <property type="match status" value="1"/>
</dbReference>
<dbReference type="InterPro" id="IPR041112">
    <property type="entry name" value="Nuf2_DHR10-like"/>
</dbReference>
<dbReference type="OrthoDB" id="8194677at2759"/>
<dbReference type="FunCoup" id="A0A448YKB8">
    <property type="interactions" value="311"/>
</dbReference>
<feature type="coiled-coil region" evidence="12">
    <location>
        <begin position="169"/>
        <end position="251"/>
    </location>
</feature>
<evidence type="ECO:0000256" key="3">
    <source>
        <dbReference type="ARBA" id="ARBA00005498"/>
    </source>
</evidence>
<evidence type="ECO:0000256" key="8">
    <source>
        <dbReference type="ARBA" id="ARBA00023054"/>
    </source>
</evidence>
<keyword evidence="6" id="KW-0498">Mitosis</keyword>
<dbReference type="GO" id="GO:0051301">
    <property type="term" value="P:cell division"/>
    <property type="evidence" value="ECO:0007669"/>
    <property type="project" value="UniProtKB-KW"/>
</dbReference>